<proteinExistence type="inferred from homology"/>
<dbReference type="FunFam" id="3.20.20.140:FF:000017">
    <property type="entry name" value="Adenosine deaminase 2"/>
    <property type="match status" value="1"/>
</dbReference>
<evidence type="ECO:0000256" key="3">
    <source>
        <dbReference type="ARBA" id="ARBA00006083"/>
    </source>
</evidence>
<comment type="similarity">
    <text evidence="3">Belongs to the metallo-dependent hydrolases superfamily. Adenosine and AMP deaminases family. ADGF subfamily.</text>
</comment>
<evidence type="ECO:0000313" key="14">
    <source>
        <dbReference type="EMBL" id="KPI98847.1"/>
    </source>
</evidence>
<keyword evidence="9" id="KW-0378">Hydrolase</keyword>
<evidence type="ECO:0000256" key="8">
    <source>
        <dbReference type="ARBA" id="ARBA00022729"/>
    </source>
</evidence>
<keyword evidence="6" id="KW-0964">Secreted</keyword>
<feature type="domain" description="Adenosine deaminase" evidence="12">
    <location>
        <begin position="199"/>
        <end position="487"/>
    </location>
</feature>
<dbReference type="InterPro" id="IPR032466">
    <property type="entry name" value="Metal_Hydrolase"/>
</dbReference>
<dbReference type="InterPro" id="IPR006330">
    <property type="entry name" value="Ado/ade_deaminase"/>
</dbReference>
<evidence type="ECO:0000256" key="4">
    <source>
        <dbReference type="ARBA" id="ARBA00012784"/>
    </source>
</evidence>
<evidence type="ECO:0000256" key="6">
    <source>
        <dbReference type="ARBA" id="ARBA00022525"/>
    </source>
</evidence>
<evidence type="ECO:0000256" key="7">
    <source>
        <dbReference type="ARBA" id="ARBA00022723"/>
    </source>
</evidence>
<comment type="subcellular location">
    <subcellularLocation>
        <location evidence="2">Secreted</location>
    </subcellularLocation>
</comment>
<dbReference type="PANTHER" id="PTHR11409:SF39">
    <property type="entry name" value="ADENOSINE DEAMINASE 2"/>
    <property type="match status" value="1"/>
</dbReference>
<dbReference type="GO" id="GO:0004000">
    <property type="term" value="F:adenosine deaminase activity"/>
    <property type="evidence" value="ECO:0007669"/>
    <property type="project" value="InterPro"/>
</dbReference>
<dbReference type="Proteomes" id="UP000053268">
    <property type="component" value="Unassembled WGS sequence"/>
</dbReference>
<dbReference type="Pfam" id="PF00962">
    <property type="entry name" value="A_deaminase"/>
    <property type="match status" value="1"/>
</dbReference>
<feature type="chain" id="PRO_5008263897" description="Adenosine deaminase" evidence="11">
    <location>
        <begin position="20"/>
        <end position="507"/>
    </location>
</feature>
<dbReference type="STRING" id="66420.A0A194PZU2"/>
<dbReference type="GO" id="GO:0046103">
    <property type="term" value="P:inosine biosynthetic process"/>
    <property type="evidence" value="ECO:0007669"/>
    <property type="project" value="TreeGrafter"/>
</dbReference>
<dbReference type="PANTHER" id="PTHR11409">
    <property type="entry name" value="ADENOSINE DEAMINASE"/>
    <property type="match status" value="1"/>
</dbReference>
<reference evidence="14 15" key="1">
    <citation type="journal article" date="2015" name="Nat. Commun.">
        <title>Outbred genome sequencing and CRISPR/Cas9 gene editing in butterflies.</title>
        <authorList>
            <person name="Li X."/>
            <person name="Fan D."/>
            <person name="Zhang W."/>
            <person name="Liu G."/>
            <person name="Zhang L."/>
            <person name="Zhao L."/>
            <person name="Fang X."/>
            <person name="Chen L."/>
            <person name="Dong Y."/>
            <person name="Chen Y."/>
            <person name="Ding Y."/>
            <person name="Zhao R."/>
            <person name="Feng M."/>
            <person name="Zhu Y."/>
            <person name="Feng Y."/>
            <person name="Jiang X."/>
            <person name="Zhu D."/>
            <person name="Xiang H."/>
            <person name="Feng X."/>
            <person name="Li S."/>
            <person name="Wang J."/>
            <person name="Zhang G."/>
            <person name="Kronforst M.R."/>
            <person name="Wang W."/>
        </authorList>
    </citation>
    <scope>NUCLEOTIDE SEQUENCE [LARGE SCALE GENOMIC DNA]</scope>
    <source>
        <strain evidence="14">Ya'a_city_454_Px</strain>
        <tissue evidence="14">Whole body</tissue>
    </source>
</reference>
<protein>
    <recommendedName>
        <fullName evidence="5">Adenosine deaminase</fullName>
        <ecNumber evidence="4">3.5.4.4</ecNumber>
    </recommendedName>
</protein>
<evidence type="ECO:0000256" key="2">
    <source>
        <dbReference type="ARBA" id="ARBA00004613"/>
    </source>
</evidence>
<evidence type="ECO:0000259" key="12">
    <source>
        <dbReference type="Pfam" id="PF00962"/>
    </source>
</evidence>
<dbReference type="InterPro" id="IPR001365">
    <property type="entry name" value="A_deaminase_dom"/>
</dbReference>
<keyword evidence="8 11" id="KW-0732">Signal</keyword>
<dbReference type="SUPFAM" id="SSF51556">
    <property type="entry name" value="Metallo-dependent hydrolases"/>
    <property type="match status" value="1"/>
</dbReference>
<evidence type="ECO:0000259" key="13">
    <source>
        <dbReference type="Pfam" id="PF08451"/>
    </source>
</evidence>
<name>A0A194PZU2_PAPXU</name>
<dbReference type="NCBIfam" id="TIGR01431">
    <property type="entry name" value="adm_rel"/>
    <property type="match status" value="1"/>
</dbReference>
<dbReference type="EC" id="3.5.4.4" evidence="4"/>
<dbReference type="InterPro" id="IPR006331">
    <property type="entry name" value="ADGF"/>
</dbReference>
<gene>
    <name evidence="14" type="ORF">RR46_10165</name>
</gene>
<comment type="cofactor">
    <cofactor evidence="1">
        <name>Zn(2+)</name>
        <dbReference type="ChEBI" id="CHEBI:29105"/>
    </cofactor>
</comment>
<dbReference type="EMBL" id="KQ459582">
    <property type="protein sequence ID" value="KPI98847.1"/>
    <property type="molecule type" value="Genomic_DNA"/>
</dbReference>
<feature type="domain" description="Adenosine/AMP deaminase N-terminal" evidence="13">
    <location>
        <begin position="20"/>
        <end position="99"/>
    </location>
</feature>
<dbReference type="GO" id="GO:0006154">
    <property type="term" value="P:adenosine catabolic process"/>
    <property type="evidence" value="ECO:0007669"/>
    <property type="project" value="InterPro"/>
</dbReference>
<evidence type="ECO:0000313" key="15">
    <source>
        <dbReference type="Proteomes" id="UP000053268"/>
    </source>
</evidence>
<accession>A0A194PZU2</accession>
<evidence type="ECO:0000256" key="5">
    <source>
        <dbReference type="ARBA" id="ARBA00018099"/>
    </source>
</evidence>
<dbReference type="GO" id="GO:0046872">
    <property type="term" value="F:metal ion binding"/>
    <property type="evidence" value="ECO:0007669"/>
    <property type="project" value="UniProtKB-KW"/>
</dbReference>
<organism evidence="14 15">
    <name type="scientific">Papilio xuthus</name>
    <name type="common">Asian swallowtail butterfly</name>
    <dbReference type="NCBI Taxonomy" id="66420"/>
    <lineage>
        <taxon>Eukaryota</taxon>
        <taxon>Metazoa</taxon>
        <taxon>Ecdysozoa</taxon>
        <taxon>Arthropoda</taxon>
        <taxon>Hexapoda</taxon>
        <taxon>Insecta</taxon>
        <taxon>Pterygota</taxon>
        <taxon>Neoptera</taxon>
        <taxon>Endopterygota</taxon>
        <taxon>Lepidoptera</taxon>
        <taxon>Glossata</taxon>
        <taxon>Ditrysia</taxon>
        <taxon>Papilionoidea</taxon>
        <taxon>Papilionidae</taxon>
        <taxon>Papilioninae</taxon>
        <taxon>Papilio</taxon>
    </lineage>
</organism>
<comment type="catalytic activity">
    <reaction evidence="10">
        <text>adenosine + H2O + H(+) = inosine + NH4(+)</text>
        <dbReference type="Rhea" id="RHEA:24408"/>
        <dbReference type="ChEBI" id="CHEBI:15377"/>
        <dbReference type="ChEBI" id="CHEBI:15378"/>
        <dbReference type="ChEBI" id="CHEBI:16335"/>
        <dbReference type="ChEBI" id="CHEBI:17596"/>
        <dbReference type="ChEBI" id="CHEBI:28938"/>
        <dbReference type="EC" id="3.5.4.4"/>
    </reaction>
</comment>
<evidence type="ECO:0000256" key="10">
    <source>
        <dbReference type="ARBA" id="ARBA00047764"/>
    </source>
</evidence>
<evidence type="ECO:0000256" key="1">
    <source>
        <dbReference type="ARBA" id="ARBA00001947"/>
    </source>
</evidence>
<dbReference type="AlphaFoldDB" id="A0A194PZU2"/>
<dbReference type="GO" id="GO:0005615">
    <property type="term" value="C:extracellular space"/>
    <property type="evidence" value="ECO:0007669"/>
    <property type="project" value="InterPro"/>
</dbReference>
<sequence>MAFVSTTSVLFILFISISGKSIPNSYIENRINLIEREVDMQLGSELVLNDDEKLANEILMHWKQKEIEESFRNPQYFNFSKHYFDYKNDIPKSKVYQIIRGMPKGAVLHVHSSLMLSADRLLNLTYENNLYMCKNEIGDLQFRFSEDIPKWPCHTSWVLLSDLRSLGDATKFDESLKNYFTLFSGSSRGCDKIDINTIWRKFEKISNVISQLIIYRPVTEKFFYEALNEFYNDNIQYIEIRSGLKSLYELNGTVHDKLYMPRLYRDVAERFKRDHPDFVGVKLIVTRHRLKTDEEIRKTINLARQVKQEMPSFLAGFDLVGQEDLGRSLSDILPLLNEAKNDLKYYFHGGETNWYGTSTDENLFDAVLLGSKRIGHAYGLIKHPSLLMAVKQYDIALEVNVVSNAVLGLVHDVRNHPLATYLALGLPVVLSSDDPGVWGADPLSHDFYITFMGVASKRADLRLLKQLAINSIKYSTLDIKNKEALYSVFHTKWDVFIKQVLTLSTNL</sequence>
<evidence type="ECO:0000256" key="11">
    <source>
        <dbReference type="SAM" id="SignalP"/>
    </source>
</evidence>
<dbReference type="Gene3D" id="3.20.20.140">
    <property type="entry name" value="Metal-dependent hydrolases"/>
    <property type="match status" value="1"/>
</dbReference>
<keyword evidence="15" id="KW-1185">Reference proteome</keyword>
<keyword evidence="7" id="KW-0479">Metal-binding</keyword>
<feature type="signal peptide" evidence="11">
    <location>
        <begin position="1"/>
        <end position="19"/>
    </location>
</feature>
<evidence type="ECO:0000256" key="9">
    <source>
        <dbReference type="ARBA" id="ARBA00022801"/>
    </source>
</evidence>
<dbReference type="Pfam" id="PF08451">
    <property type="entry name" value="A_deaminase_N"/>
    <property type="match status" value="1"/>
</dbReference>
<dbReference type="InterPro" id="IPR013659">
    <property type="entry name" value="A_deaminase_N"/>
</dbReference>